<evidence type="ECO:0000256" key="7">
    <source>
        <dbReference type="RuleBase" id="RU361153"/>
    </source>
</evidence>
<evidence type="ECO:0000256" key="6">
    <source>
        <dbReference type="ARBA" id="ARBA00023295"/>
    </source>
</evidence>
<dbReference type="OrthoDB" id="5823761at2759"/>
<comment type="similarity">
    <text evidence="2 7">Belongs to the glycosyl hydrolase 5 (cellulase A) family.</text>
</comment>
<organism evidence="10 11">
    <name type="scientific">Cytospora mali</name>
    <name type="common">Apple Valsa canker fungus</name>
    <name type="synonym">Valsa mali</name>
    <dbReference type="NCBI Taxonomy" id="578113"/>
    <lineage>
        <taxon>Eukaryota</taxon>
        <taxon>Fungi</taxon>
        <taxon>Dikarya</taxon>
        <taxon>Ascomycota</taxon>
        <taxon>Pezizomycotina</taxon>
        <taxon>Sordariomycetes</taxon>
        <taxon>Sordariomycetidae</taxon>
        <taxon>Diaporthales</taxon>
        <taxon>Cytosporaceae</taxon>
        <taxon>Cytospora</taxon>
    </lineage>
</organism>
<feature type="domain" description="CBM1" evidence="9">
    <location>
        <begin position="16"/>
        <end position="52"/>
    </location>
</feature>
<gene>
    <name evidence="10" type="ORF">VP1G_03809</name>
</gene>
<evidence type="ECO:0000256" key="2">
    <source>
        <dbReference type="ARBA" id="ARBA00005641"/>
    </source>
</evidence>
<evidence type="ECO:0000256" key="1">
    <source>
        <dbReference type="ARBA" id="ARBA00000966"/>
    </source>
</evidence>
<evidence type="ECO:0000256" key="5">
    <source>
        <dbReference type="ARBA" id="ARBA00022801"/>
    </source>
</evidence>
<feature type="signal peptide" evidence="8">
    <location>
        <begin position="1"/>
        <end position="16"/>
    </location>
</feature>
<evidence type="ECO:0000256" key="4">
    <source>
        <dbReference type="ARBA" id="ARBA00022729"/>
    </source>
</evidence>
<evidence type="ECO:0000259" key="9">
    <source>
        <dbReference type="PROSITE" id="PS51164"/>
    </source>
</evidence>
<comment type="catalytic activity">
    <reaction evidence="1">
        <text>Endohydrolysis of (1-&gt;4)-beta-D-glucosidic linkages in cellulose, lichenin and cereal beta-D-glucans.</text>
        <dbReference type="EC" id="3.2.1.4"/>
    </reaction>
</comment>
<dbReference type="InterPro" id="IPR035971">
    <property type="entry name" value="CBD_sf"/>
</dbReference>
<dbReference type="PROSITE" id="PS00562">
    <property type="entry name" value="CBM1_1"/>
    <property type="match status" value="1"/>
</dbReference>
<dbReference type="EC" id="3.2.1.4" evidence="3"/>
<accession>A0A194UXV7</accession>
<dbReference type="STRING" id="694573.A0A194UXV7"/>
<dbReference type="GO" id="GO:0030248">
    <property type="term" value="F:cellulose binding"/>
    <property type="evidence" value="ECO:0007669"/>
    <property type="project" value="InterPro"/>
</dbReference>
<dbReference type="SMART" id="SM00236">
    <property type="entry name" value="fCBD"/>
    <property type="match status" value="1"/>
</dbReference>
<keyword evidence="11" id="KW-1185">Reference proteome</keyword>
<feature type="chain" id="PRO_5008265966" description="cellulase" evidence="8">
    <location>
        <begin position="17"/>
        <end position="410"/>
    </location>
</feature>
<dbReference type="GO" id="GO:0008810">
    <property type="term" value="F:cellulase activity"/>
    <property type="evidence" value="ECO:0007669"/>
    <property type="project" value="UniProtKB-EC"/>
</dbReference>
<keyword evidence="4 8" id="KW-0732">Signal</keyword>
<dbReference type="InterPro" id="IPR001547">
    <property type="entry name" value="Glyco_hydro_5"/>
</dbReference>
<sequence length="410" mass="43944">MRFSIISSAFVAGAVAQSDAYGQCGGQNWTGDTTCVSGYTCTYQSQYYSQCLPGTASSTLSTSTTKTASTTAASSATKSPTTDVVSTTAASSTTVSSSASSASTTSGTGFKWFGVDESGAEFGTAYPGTWGVDFIFPSNSSIKTLMSQGFNIFRVPFLMERMLSTESLTASLATEYLANYTGTIDYITSAGGYAVVDPHNYGRFYGSIITDTSGFQTFWKNLASVYKSNSKVIFDTNNEYHDQDNVVELNQAAIDGIRAAGATSQYIFVEGTSYTGAWTWESENSDMSNLTDPENLLIYEMHQYLDSDGSGTSSDCVSTTIGVDRVTSATSWLRTNGKLGILGEFAGGANSQCLTAITGMLDYMQENSDVWLGALWWGGGPWWGTYIYSFEPPSGTAYTYYDSLLETYAP</sequence>
<dbReference type="SUPFAM" id="SSF51445">
    <property type="entry name" value="(Trans)glycosidases"/>
    <property type="match status" value="1"/>
</dbReference>
<protein>
    <recommendedName>
        <fullName evidence="3">cellulase</fullName>
        <ecNumber evidence="3">3.2.1.4</ecNumber>
    </recommendedName>
</protein>
<dbReference type="InterPro" id="IPR000254">
    <property type="entry name" value="CBD"/>
</dbReference>
<dbReference type="GO" id="GO:0009251">
    <property type="term" value="P:glucan catabolic process"/>
    <property type="evidence" value="ECO:0007669"/>
    <property type="project" value="TreeGrafter"/>
</dbReference>
<dbReference type="Gene3D" id="3.20.20.80">
    <property type="entry name" value="Glycosidases"/>
    <property type="match status" value="1"/>
</dbReference>
<proteinExistence type="inferred from homology"/>
<evidence type="ECO:0000313" key="10">
    <source>
        <dbReference type="EMBL" id="KUI56421.1"/>
    </source>
</evidence>
<dbReference type="Proteomes" id="UP000078576">
    <property type="component" value="Unassembled WGS sequence"/>
</dbReference>
<dbReference type="EMBL" id="KN714689">
    <property type="protein sequence ID" value="KUI56421.1"/>
    <property type="molecule type" value="Genomic_DNA"/>
</dbReference>
<name>A0A194UXV7_CYTMA</name>
<reference evidence="11" key="1">
    <citation type="submission" date="2014-12" db="EMBL/GenBank/DDBJ databases">
        <title>Genome Sequence of Valsa Canker Pathogens Uncovers a Specific Adaption of Colonization on Woody Bark.</title>
        <authorList>
            <person name="Yin Z."/>
            <person name="Liu H."/>
            <person name="Gao X."/>
            <person name="Li Z."/>
            <person name="Song N."/>
            <person name="Ke X."/>
            <person name="Dai Q."/>
            <person name="Wu Y."/>
            <person name="Sun Y."/>
            <person name="Xu J.-R."/>
            <person name="Kang Z.K."/>
            <person name="Wang L."/>
            <person name="Huang L."/>
        </authorList>
    </citation>
    <scope>NUCLEOTIDE SEQUENCE [LARGE SCALE GENOMIC DNA]</scope>
    <source>
        <strain evidence="11">SXYL134</strain>
    </source>
</reference>
<dbReference type="PANTHER" id="PTHR34142">
    <property type="entry name" value="ENDO-BETA-1,4-GLUCANASE A"/>
    <property type="match status" value="1"/>
</dbReference>
<dbReference type="PANTHER" id="PTHR34142:SF1">
    <property type="entry name" value="GLYCOSIDE HYDROLASE FAMILY 5 DOMAIN-CONTAINING PROTEIN"/>
    <property type="match status" value="1"/>
</dbReference>
<keyword evidence="6 7" id="KW-0326">Glycosidase</keyword>
<dbReference type="PROSITE" id="PS51164">
    <property type="entry name" value="CBM1_2"/>
    <property type="match status" value="1"/>
</dbReference>
<evidence type="ECO:0000313" key="11">
    <source>
        <dbReference type="Proteomes" id="UP000078576"/>
    </source>
</evidence>
<dbReference type="SUPFAM" id="SSF57180">
    <property type="entry name" value="Cellulose-binding domain"/>
    <property type="match status" value="1"/>
</dbReference>
<dbReference type="Pfam" id="PF00150">
    <property type="entry name" value="Cellulase"/>
    <property type="match status" value="1"/>
</dbReference>
<dbReference type="InterPro" id="IPR017853">
    <property type="entry name" value="GH"/>
</dbReference>
<evidence type="ECO:0000256" key="3">
    <source>
        <dbReference type="ARBA" id="ARBA00012601"/>
    </source>
</evidence>
<dbReference type="AlphaFoldDB" id="A0A194UXV7"/>
<dbReference type="GO" id="GO:0005576">
    <property type="term" value="C:extracellular region"/>
    <property type="evidence" value="ECO:0007669"/>
    <property type="project" value="InterPro"/>
</dbReference>
<dbReference type="Pfam" id="PF00734">
    <property type="entry name" value="CBM_1"/>
    <property type="match status" value="1"/>
</dbReference>
<evidence type="ECO:0000256" key="8">
    <source>
        <dbReference type="SAM" id="SignalP"/>
    </source>
</evidence>
<keyword evidence="5 7" id="KW-0378">Hydrolase</keyword>